<dbReference type="Gene3D" id="1.20.120.1780">
    <property type="entry name" value="UbiA prenyltransferase"/>
    <property type="match status" value="1"/>
</dbReference>
<dbReference type="EMBL" id="BDJK01000055">
    <property type="protein sequence ID" value="GAV23444.1"/>
    <property type="molecule type" value="Genomic_DNA"/>
</dbReference>
<evidence type="ECO:0000256" key="7">
    <source>
        <dbReference type="ARBA" id="ARBA00022989"/>
    </source>
</evidence>
<evidence type="ECO:0000256" key="3">
    <source>
        <dbReference type="ARBA" id="ARBA00005985"/>
    </source>
</evidence>
<feature type="transmembrane region" description="Helical" evidence="10">
    <location>
        <begin position="233"/>
        <end position="252"/>
    </location>
</feature>
<dbReference type="Proteomes" id="UP000187485">
    <property type="component" value="Unassembled WGS sequence"/>
</dbReference>
<dbReference type="InterPro" id="IPR000537">
    <property type="entry name" value="UbiA_prenyltransferase"/>
</dbReference>
<dbReference type="AlphaFoldDB" id="A0A1L8CX49"/>
<evidence type="ECO:0000313" key="11">
    <source>
        <dbReference type="EMBL" id="GAV23444.1"/>
    </source>
</evidence>
<dbReference type="STRING" id="870242.cpu_19540"/>
<dbReference type="GO" id="GO:0008412">
    <property type="term" value="F:4-hydroxybenzoate polyprenyltransferase activity"/>
    <property type="evidence" value="ECO:0007669"/>
    <property type="project" value="UniProtKB-EC"/>
</dbReference>
<feature type="transmembrane region" description="Helical" evidence="10">
    <location>
        <begin position="21"/>
        <end position="38"/>
    </location>
</feature>
<keyword evidence="4" id="KW-0997">Cell inner membrane</keyword>
<feature type="transmembrane region" description="Helical" evidence="10">
    <location>
        <begin position="136"/>
        <end position="157"/>
    </location>
</feature>
<evidence type="ECO:0000256" key="6">
    <source>
        <dbReference type="ARBA" id="ARBA00022692"/>
    </source>
</evidence>
<feature type="transmembrane region" description="Helical" evidence="10">
    <location>
        <begin position="85"/>
        <end position="106"/>
    </location>
</feature>
<sequence>MTWALTKLKIFLEMIKFEHTVFALPYAYLGAFLAAGGVPKLRDFIFITLAMVGARTAAMSLNRIIDRQIDALNPRTKTRALPQGLLKVSEVYFYTILSLALFFWAASNLKPLALKLLPLALFVLVIYSYTKRFTWASHLVLGLALSFAPLGSFVGISGVIPTAAYFLAAGVLFWVAGFDIIYALQDAEFDKKHGLYSIPARFGKDKALKIARFFHFLTIIAFLIAGISFGLRYFYFGGLLIVSLLLIYEHWLVKPDDLTKINIAFNNVNMVISILMFTVTVLDLIVKY</sequence>
<dbReference type="CDD" id="cd13959">
    <property type="entry name" value="PT_UbiA_COQ2"/>
    <property type="match status" value="1"/>
</dbReference>
<protein>
    <recommendedName>
        <fullName evidence="9">4-hydroxybenzoate polyprenyltransferase</fullName>
        <ecNumber evidence="9">2.5.1.39</ecNumber>
    </recommendedName>
</protein>
<keyword evidence="6 10" id="KW-0812">Transmembrane</keyword>
<feature type="transmembrane region" description="Helical" evidence="10">
    <location>
        <begin position="112"/>
        <end position="129"/>
    </location>
</feature>
<comment type="similarity">
    <text evidence="3">Belongs to the UbiA prenyltransferase family.</text>
</comment>
<gene>
    <name evidence="11" type="ORF">cpu_19540</name>
</gene>
<dbReference type="PANTHER" id="PTHR11048">
    <property type="entry name" value="PRENYLTRANSFERASES"/>
    <property type="match status" value="1"/>
</dbReference>
<name>A0A1L8CX49_9THEO</name>
<evidence type="ECO:0000256" key="9">
    <source>
        <dbReference type="ARBA" id="ARBA00034524"/>
    </source>
</evidence>
<dbReference type="PANTHER" id="PTHR11048:SF28">
    <property type="entry name" value="4-HYDROXYBENZOATE POLYPRENYLTRANSFERASE, MITOCHONDRIAL"/>
    <property type="match status" value="1"/>
</dbReference>
<keyword evidence="8 10" id="KW-0472">Membrane</keyword>
<reference evidence="12" key="1">
    <citation type="submission" date="2016-12" db="EMBL/GenBank/DDBJ databases">
        <title>Draft Genome Sequences od Carboxydothermus pertinax and islandicus, Hydrogenogenic Carboxydotrophic Bacteria.</title>
        <authorList>
            <person name="Fukuyama Y."/>
            <person name="Ohmae K."/>
            <person name="Yoneda Y."/>
            <person name="Yoshida T."/>
            <person name="Sako Y."/>
        </authorList>
    </citation>
    <scope>NUCLEOTIDE SEQUENCE [LARGE SCALE GENOMIC DNA]</scope>
    <source>
        <strain evidence="12">Ug1</strain>
    </source>
</reference>
<proteinExistence type="inferred from homology"/>
<comment type="cofactor">
    <cofactor evidence="1">
        <name>Mg(2+)</name>
        <dbReference type="ChEBI" id="CHEBI:18420"/>
    </cofactor>
</comment>
<evidence type="ECO:0000256" key="4">
    <source>
        <dbReference type="ARBA" id="ARBA00022519"/>
    </source>
</evidence>
<evidence type="ECO:0000256" key="1">
    <source>
        <dbReference type="ARBA" id="ARBA00001946"/>
    </source>
</evidence>
<dbReference type="InterPro" id="IPR044878">
    <property type="entry name" value="UbiA_sf"/>
</dbReference>
<evidence type="ECO:0000256" key="10">
    <source>
        <dbReference type="SAM" id="Phobius"/>
    </source>
</evidence>
<evidence type="ECO:0000256" key="2">
    <source>
        <dbReference type="ARBA" id="ARBA00004141"/>
    </source>
</evidence>
<dbReference type="FunFam" id="1.10.357.140:FF:000008">
    <property type="entry name" value="4-hydroxybenzoate octaprenyltransferase"/>
    <property type="match status" value="1"/>
</dbReference>
<evidence type="ECO:0000313" key="12">
    <source>
        <dbReference type="Proteomes" id="UP000187485"/>
    </source>
</evidence>
<keyword evidence="4" id="KW-1003">Cell membrane</keyword>
<feature type="transmembrane region" description="Helical" evidence="10">
    <location>
        <begin position="264"/>
        <end position="286"/>
    </location>
</feature>
<dbReference type="GO" id="GO:0005886">
    <property type="term" value="C:plasma membrane"/>
    <property type="evidence" value="ECO:0007669"/>
    <property type="project" value="TreeGrafter"/>
</dbReference>
<dbReference type="GO" id="GO:0006744">
    <property type="term" value="P:ubiquinone biosynthetic process"/>
    <property type="evidence" value="ECO:0007669"/>
    <property type="project" value="TreeGrafter"/>
</dbReference>
<dbReference type="NCBIfam" id="TIGR01475">
    <property type="entry name" value="ubiA_other"/>
    <property type="match status" value="1"/>
</dbReference>
<evidence type="ECO:0000256" key="8">
    <source>
        <dbReference type="ARBA" id="ARBA00023136"/>
    </source>
</evidence>
<evidence type="ECO:0000256" key="5">
    <source>
        <dbReference type="ARBA" id="ARBA00022679"/>
    </source>
</evidence>
<keyword evidence="5 11" id="KW-0808">Transferase</keyword>
<dbReference type="Pfam" id="PF01040">
    <property type="entry name" value="UbiA"/>
    <property type="match status" value="1"/>
</dbReference>
<dbReference type="InterPro" id="IPR039653">
    <property type="entry name" value="Prenyltransferase"/>
</dbReference>
<organism evidence="11 12">
    <name type="scientific">Carboxydothermus pertinax</name>
    <dbReference type="NCBI Taxonomy" id="870242"/>
    <lineage>
        <taxon>Bacteria</taxon>
        <taxon>Bacillati</taxon>
        <taxon>Bacillota</taxon>
        <taxon>Clostridia</taxon>
        <taxon>Thermoanaerobacterales</taxon>
        <taxon>Thermoanaerobacteraceae</taxon>
        <taxon>Carboxydothermus</taxon>
    </lineage>
</organism>
<feature type="transmembrane region" description="Helical" evidence="10">
    <location>
        <begin position="44"/>
        <end position="65"/>
    </location>
</feature>
<dbReference type="EC" id="2.5.1.39" evidence="9"/>
<dbReference type="FunFam" id="1.20.120.1780:FF:000001">
    <property type="entry name" value="4-hydroxybenzoate octaprenyltransferase"/>
    <property type="match status" value="1"/>
</dbReference>
<keyword evidence="12" id="KW-1185">Reference proteome</keyword>
<dbReference type="InterPro" id="IPR006371">
    <property type="entry name" value="Polyprenyltransferase_UbiA-li"/>
</dbReference>
<keyword evidence="7 10" id="KW-1133">Transmembrane helix</keyword>
<accession>A0A1L8CX49</accession>
<dbReference type="Gene3D" id="1.10.357.140">
    <property type="entry name" value="UbiA prenyltransferase"/>
    <property type="match status" value="1"/>
</dbReference>
<comment type="subcellular location">
    <subcellularLocation>
        <location evidence="2">Membrane</location>
        <topology evidence="2">Multi-pass membrane protein</topology>
    </subcellularLocation>
</comment>
<feature type="transmembrane region" description="Helical" evidence="10">
    <location>
        <begin position="163"/>
        <end position="184"/>
    </location>
</feature>
<comment type="caution">
    <text evidence="11">The sequence shown here is derived from an EMBL/GenBank/DDBJ whole genome shotgun (WGS) entry which is preliminary data.</text>
</comment>
<feature type="transmembrane region" description="Helical" evidence="10">
    <location>
        <begin position="210"/>
        <end position="227"/>
    </location>
</feature>